<reference evidence="1" key="1">
    <citation type="submission" date="2018-05" db="EMBL/GenBank/DDBJ databases">
        <authorList>
            <person name="Lanie J.A."/>
            <person name="Ng W.-L."/>
            <person name="Kazmierczak K.M."/>
            <person name="Andrzejewski T.M."/>
            <person name="Davidsen T.M."/>
            <person name="Wayne K.J."/>
            <person name="Tettelin H."/>
            <person name="Glass J.I."/>
            <person name="Rusch D."/>
            <person name="Podicherti R."/>
            <person name="Tsui H.-C.T."/>
            <person name="Winkler M.E."/>
        </authorList>
    </citation>
    <scope>NUCLEOTIDE SEQUENCE</scope>
</reference>
<dbReference type="AlphaFoldDB" id="A0A381WBT0"/>
<proteinExistence type="predicted"/>
<name>A0A381WBT0_9ZZZZ</name>
<organism evidence="1">
    <name type="scientific">marine metagenome</name>
    <dbReference type="NCBI Taxonomy" id="408172"/>
    <lineage>
        <taxon>unclassified sequences</taxon>
        <taxon>metagenomes</taxon>
        <taxon>ecological metagenomes</taxon>
    </lineage>
</organism>
<accession>A0A381WBT0</accession>
<protein>
    <submittedName>
        <fullName evidence="1">Uncharacterized protein</fullName>
    </submittedName>
</protein>
<feature type="non-terminal residue" evidence="1">
    <location>
        <position position="138"/>
    </location>
</feature>
<sequence length="138" mass="15556">MVLSSAVVRSYFIGAIALNNKLVVVSDDSFSLYHESVGVRSLRSQYLPTVFSEEFFPETFNRSKSKYVQSLASSLAGDRPRVIFTEGSLEEHVPRSVLSEKDTSFRVQINDRLLISDIMKSLYGYGYDENIEAKNIGE</sequence>
<gene>
    <name evidence="1" type="ORF">METZ01_LOCUS102843</name>
</gene>
<evidence type="ECO:0000313" key="1">
    <source>
        <dbReference type="EMBL" id="SVA49989.1"/>
    </source>
</evidence>
<dbReference type="EMBL" id="UINC01011314">
    <property type="protein sequence ID" value="SVA49989.1"/>
    <property type="molecule type" value="Genomic_DNA"/>
</dbReference>